<evidence type="ECO:0000313" key="1">
    <source>
        <dbReference type="EMBL" id="KAF3512481.1"/>
    </source>
</evidence>
<reference evidence="1" key="1">
    <citation type="submission" date="2019-12" db="EMBL/GenBank/DDBJ databases">
        <title>Genome sequencing and annotation of Brassica cretica.</title>
        <authorList>
            <person name="Studholme D.J."/>
            <person name="Sarris P."/>
        </authorList>
    </citation>
    <scope>NUCLEOTIDE SEQUENCE</scope>
    <source>
        <strain evidence="1">PFS-109/04</strain>
        <tissue evidence="1">Leaf</tissue>
    </source>
</reference>
<name>A0A8S9PE80_BRACR</name>
<comment type="caution">
    <text evidence="1">The sequence shown here is derived from an EMBL/GenBank/DDBJ whole genome shotgun (WGS) entry which is preliminary data.</text>
</comment>
<gene>
    <name evidence="1" type="ORF">F2Q69_00009359</name>
</gene>
<proteinExistence type="predicted"/>
<dbReference type="AlphaFoldDB" id="A0A8S9PE80"/>
<sequence length="74" mass="8407">MEKRKKTMVSYVSQVLEKPGLALIFSQCACLPKTSERKIRLPRIVFEPMLEDDQTSIVVREDGSTSTASHKTEH</sequence>
<organism evidence="1 2">
    <name type="scientific">Brassica cretica</name>
    <name type="common">Mustard</name>
    <dbReference type="NCBI Taxonomy" id="69181"/>
    <lineage>
        <taxon>Eukaryota</taxon>
        <taxon>Viridiplantae</taxon>
        <taxon>Streptophyta</taxon>
        <taxon>Embryophyta</taxon>
        <taxon>Tracheophyta</taxon>
        <taxon>Spermatophyta</taxon>
        <taxon>Magnoliopsida</taxon>
        <taxon>eudicotyledons</taxon>
        <taxon>Gunneridae</taxon>
        <taxon>Pentapetalae</taxon>
        <taxon>rosids</taxon>
        <taxon>malvids</taxon>
        <taxon>Brassicales</taxon>
        <taxon>Brassicaceae</taxon>
        <taxon>Brassiceae</taxon>
        <taxon>Brassica</taxon>
    </lineage>
</organism>
<dbReference type="EMBL" id="QGKX02001521">
    <property type="protein sequence ID" value="KAF3512481.1"/>
    <property type="molecule type" value="Genomic_DNA"/>
</dbReference>
<evidence type="ECO:0000313" key="2">
    <source>
        <dbReference type="Proteomes" id="UP000712600"/>
    </source>
</evidence>
<dbReference type="Proteomes" id="UP000712600">
    <property type="component" value="Unassembled WGS sequence"/>
</dbReference>
<accession>A0A8S9PE80</accession>
<protein>
    <submittedName>
        <fullName evidence="1">Uncharacterized protein</fullName>
    </submittedName>
</protein>